<dbReference type="CDD" id="cd00077">
    <property type="entry name" value="HDc"/>
    <property type="match status" value="1"/>
</dbReference>
<sequence>MLTDEIKANGWTAVPVSGKQIFQSQKEIGTPAPVTIKDIYFPSEIALIAEAQAFAKKRLSPEAFNHSMRVFYWGHVIGKQLLPEHAAELSPTTWALTCLLHDIGTAEEYFTTTRMSFDIYGGIKAMEVLKVLGPSRDQAEAVAEAIIRHEDMGIDGTITFMGQLIQMATLYDNVGRYEGVEGFGDVVSEVTKESVNEAFPRLGWCSWFAETVLREEGYKPWCHTTHIPDFDKQMLANPLHKKWE</sequence>
<dbReference type="InterPro" id="IPR003607">
    <property type="entry name" value="HD/PDEase_dom"/>
</dbReference>
<dbReference type="FunFam" id="1.10.3210.10:FF:000038">
    <property type="entry name" value="Cyanamide hydratase, putative"/>
    <property type="match status" value="1"/>
</dbReference>
<proteinExistence type="predicted"/>
<dbReference type="PROSITE" id="PS51831">
    <property type="entry name" value="HD"/>
    <property type="match status" value="1"/>
</dbReference>
<protein>
    <submittedName>
        <fullName evidence="2">Cyanamide hydratase</fullName>
    </submittedName>
</protein>
<dbReference type="InterPro" id="IPR006674">
    <property type="entry name" value="HD_domain"/>
</dbReference>
<comment type="caution">
    <text evidence="2">The sequence shown here is derived from an EMBL/GenBank/DDBJ whole genome shotgun (WGS) entry which is preliminary data.</text>
</comment>
<accession>A0A9P8F895</accession>
<dbReference type="InterPro" id="IPR017771">
    <property type="entry name" value="Cyanamide_hydratase_HD"/>
</dbReference>
<organism evidence="2 3">
    <name type="scientific">Aureobasidium melanogenum</name>
    <name type="common">Aureobasidium pullulans var. melanogenum</name>
    <dbReference type="NCBI Taxonomy" id="46634"/>
    <lineage>
        <taxon>Eukaryota</taxon>
        <taxon>Fungi</taxon>
        <taxon>Dikarya</taxon>
        <taxon>Ascomycota</taxon>
        <taxon>Pezizomycotina</taxon>
        <taxon>Dothideomycetes</taxon>
        <taxon>Dothideomycetidae</taxon>
        <taxon>Dothideales</taxon>
        <taxon>Saccotheciaceae</taxon>
        <taxon>Aureobasidium</taxon>
    </lineage>
</organism>
<feature type="domain" description="HD" evidence="1">
    <location>
        <begin position="63"/>
        <end position="174"/>
    </location>
</feature>
<dbReference type="PANTHER" id="PTHR35569">
    <property type="entry name" value="CYANAMIDE HYDRATASE DDI2-RELATED"/>
    <property type="match status" value="1"/>
</dbReference>
<dbReference type="Pfam" id="PF01966">
    <property type="entry name" value="HD"/>
    <property type="match status" value="1"/>
</dbReference>
<reference evidence="2" key="2">
    <citation type="submission" date="2021-08" db="EMBL/GenBank/DDBJ databases">
        <authorList>
            <person name="Gostincar C."/>
            <person name="Sun X."/>
            <person name="Song Z."/>
            <person name="Gunde-Cimerman N."/>
        </authorList>
    </citation>
    <scope>NUCLEOTIDE SEQUENCE</scope>
    <source>
        <strain evidence="2">EXF-9298</strain>
    </source>
</reference>
<gene>
    <name evidence="2" type="ORF">KCU98_g16866</name>
</gene>
<evidence type="ECO:0000313" key="3">
    <source>
        <dbReference type="Proteomes" id="UP000729357"/>
    </source>
</evidence>
<feature type="non-terminal residue" evidence="2">
    <location>
        <position position="244"/>
    </location>
</feature>
<dbReference type="SUPFAM" id="SSF109604">
    <property type="entry name" value="HD-domain/PDEase-like"/>
    <property type="match status" value="1"/>
</dbReference>
<dbReference type="Gene3D" id="1.10.3210.10">
    <property type="entry name" value="Hypothetical protein af1432"/>
    <property type="match status" value="1"/>
</dbReference>
<dbReference type="Proteomes" id="UP000729357">
    <property type="component" value="Unassembled WGS sequence"/>
</dbReference>
<reference evidence="2" key="1">
    <citation type="journal article" date="2021" name="J Fungi (Basel)">
        <title>Virulence traits and population genomics of the black yeast Aureobasidium melanogenum.</title>
        <authorList>
            <person name="Cernosa A."/>
            <person name="Sun X."/>
            <person name="Gostincar C."/>
            <person name="Fang C."/>
            <person name="Gunde-Cimerman N."/>
            <person name="Song Z."/>
        </authorList>
    </citation>
    <scope>NUCLEOTIDE SEQUENCE</scope>
    <source>
        <strain evidence="2">EXF-9298</strain>
    </source>
</reference>
<keyword evidence="3" id="KW-1185">Reference proteome</keyword>
<dbReference type="PANTHER" id="PTHR35569:SF8">
    <property type="entry name" value="HYDRATASE, PUTATIVE (AFU_ORTHOLOGUE AFUA_7G06270)-RELATED"/>
    <property type="match status" value="1"/>
</dbReference>
<dbReference type="NCBIfam" id="TIGR03401">
    <property type="entry name" value="cyanamide_fam"/>
    <property type="match status" value="1"/>
</dbReference>
<dbReference type="AlphaFoldDB" id="A0A9P8F895"/>
<evidence type="ECO:0000259" key="1">
    <source>
        <dbReference type="PROSITE" id="PS51831"/>
    </source>
</evidence>
<dbReference type="EMBL" id="JAHFXS010003969">
    <property type="protein sequence ID" value="KAG9958913.1"/>
    <property type="molecule type" value="Genomic_DNA"/>
</dbReference>
<name>A0A9P8F895_AURME</name>
<evidence type="ECO:0000313" key="2">
    <source>
        <dbReference type="EMBL" id="KAG9958913.1"/>
    </source>
</evidence>